<dbReference type="AlphaFoldDB" id="A0A956NCC2"/>
<reference evidence="3" key="2">
    <citation type="journal article" date="2021" name="Microbiome">
        <title>Successional dynamics and alternative stable states in a saline activated sludge microbial community over 9 years.</title>
        <authorList>
            <person name="Wang Y."/>
            <person name="Ye J."/>
            <person name="Ju F."/>
            <person name="Liu L."/>
            <person name="Boyd J.A."/>
            <person name="Deng Y."/>
            <person name="Parks D.H."/>
            <person name="Jiang X."/>
            <person name="Yin X."/>
            <person name="Woodcroft B.J."/>
            <person name="Tyson G.W."/>
            <person name="Hugenholtz P."/>
            <person name="Polz M.F."/>
            <person name="Zhang T."/>
        </authorList>
    </citation>
    <scope>NUCLEOTIDE SEQUENCE</scope>
    <source>
        <strain evidence="3">HKST-UBA02</strain>
    </source>
</reference>
<gene>
    <name evidence="3" type="ORF">KDA27_05955</name>
</gene>
<feature type="repeat" description="TPR" evidence="1">
    <location>
        <begin position="209"/>
        <end position="242"/>
    </location>
</feature>
<evidence type="ECO:0000256" key="1">
    <source>
        <dbReference type="PROSITE-ProRule" id="PRU00339"/>
    </source>
</evidence>
<reference evidence="3" key="1">
    <citation type="submission" date="2020-04" db="EMBL/GenBank/DDBJ databases">
        <authorList>
            <person name="Zhang T."/>
        </authorList>
    </citation>
    <scope>NUCLEOTIDE SEQUENCE</scope>
    <source>
        <strain evidence="3">HKST-UBA02</strain>
    </source>
</reference>
<dbReference type="Gene3D" id="1.25.40.10">
    <property type="entry name" value="Tetratricopeptide repeat domain"/>
    <property type="match status" value="2"/>
</dbReference>
<dbReference type="Pfam" id="PF13181">
    <property type="entry name" value="TPR_8"/>
    <property type="match status" value="1"/>
</dbReference>
<accession>A0A956NCC2</accession>
<evidence type="ECO:0000313" key="4">
    <source>
        <dbReference type="Proteomes" id="UP000739538"/>
    </source>
</evidence>
<keyword evidence="1" id="KW-0802">TPR repeat</keyword>
<dbReference type="Proteomes" id="UP000739538">
    <property type="component" value="Unassembled WGS sequence"/>
</dbReference>
<evidence type="ECO:0000256" key="2">
    <source>
        <dbReference type="SAM" id="MobiDB-lite"/>
    </source>
</evidence>
<evidence type="ECO:0000313" key="3">
    <source>
        <dbReference type="EMBL" id="MCA9755328.1"/>
    </source>
</evidence>
<comment type="caution">
    <text evidence="3">The sequence shown here is derived from an EMBL/GenBank/DDBJ whole genome shotgun (WGS) entry which is preliminary data.</text>
</comment>
<dbReference type="InterPro" id="IPR019734">
    <property type="entry name" value="TPR_rpt"/>
</dbReference>
<dbReference type="InterPro" id="IPR011990">
    <property type="entry name" value="TPR-like_helical_dom_sf"/>
</dbReference>
<dbReference type="SUPFAM" id="SSF48452">
    <property type="entry name" value="TPR-like"/>
    <property type="match status" value="1"/>
</dbReference>
<name>A0A956NCC2_UNCEI</name>
<dbReference type="EMBL" id="JAGQHS010000020">
    <property type="protein sequence ID" value="MCA9755328.1"/>
    <property type="molecule type" value="Genomic_DNA"/>
</dbReference>
<sequence>MLLSGCGVFRGKGDDPTAWTNAQIGDDIVAWTEAHASLEAKADASPNEPYWPHRIAELELDAPESVYESAQRRASEVSAEASAEELAEELAETSLRRALAIDPGYAPSLTLLSQLLYDQGRHFEAIEILEPALAEHVMRGAPEVRACLALHQLATGEVAAAESTLSPLEARGEHWASVGSVLTYTRLQGEHYREAPRWAERALEAEENGANCTNYGIALLQEGKPREAETYFLRALELEPEQPGALYNLAIVEQFYFFDDEEATAYYRRYRAQSDDDPDGLAEVFGEPVESLRVSGGNP</sequence>
<protein>
    <submittedName>
        <fullName evidence="3">Tetratricopeptide repeat protein</fullName>
    </submittedName>
</protein>
<dbReference type="PROSITE" id="PS50005">
    <property type="entry name" value="TPR"/>
    <property type="match status" value="1"/>
</dbReference>
<organism evidence="3 4">
    <name type="scientific">Eiseniibacteriota bacterium</name>
    <dbReference type="NCBI Taxonomy" id="2212470"/>
    <lineage>
        <taxon>Bacteria</taxon>
        <taxon>Candidatus Eiseniibacteriota</taxon>
    </lineage>
</organism>
<feature type="region of interest" description="Disordered" evidence="2">
    <location>
        <begin position="274"/>
        <end position="299"/>
    </location>
</feature>
<proteinExistence type="predicted"/>